<dbReference type="OrthoDB" id="664960at2759"/>
<comment type="caution">
    <text evidence="3">The sequence shown here is derived from an EMBL/GenBank/DDBJ whole genome shotgun (WGS) entry which is preliminary data.</text>
</comment>
<evidence type="ECO:0000256" key="1">
    <source>
        <dbReference type="ARBA" id="ARBA00022737"/>
    </source>
</evidence>
<reference evidence="3 4" key="1">
    <citation type="submission" date="2020-10" db="EMBL/GenBank/DDBJ databases">
        <title>The Coptis chinensis genome and diversification of protoberbering-type alkaloids.</title>
        <authorList>
            <person name="Wang B."/>
            <person name="Shu S."/>
            <person name="Song C."/>
            <person name="Liu Y."/>
        </authorList>
    </citation>
    <scope>NUCLEOTIDE SEQUENCE [LARGE SCALE GENOMIC DNA]</scope>
    <source>
        <strain evidence="3">HL-2020</strain>
        <tissue evidence="3">Leaf</tissue>
    </source>
</reference>
<dbReference type="InterPro" id="IPR050905">
    <property type="entry name" value="Plant_NBS-LRR"/>
</dbReference>
<dbReference type="AlphaFoldDB" id="A0A835HKH8"/>
<dbReference type="Proteomes" id="UP000631114">
    <property type="component" value="Unassembled WGS sequence"/>
</dbReference>
<keyword evidence="1" id="KW-0677">Repeat</keyword>
<evidence type="ECO:0000313" key="3">
    <source>
        <dbReference type="EMBL" id="KAF9600621.1"/>
    </source>
</evidence>
<protein>
    <recommendedName>
        <fullName evidence="2">Disease resistance R13L4/SHOC-2-like LRR domain-containing protein</fullName>
    </recommendedName>
</protein>
<evidence type="ECO:0000313" key="4">
    <source>
        <dbReference type="Proteomes" id="UP000631114"/>
    </source>
</evidence>
<name>A0A835HKH8_9MAGN</name>
<dbReference type="InterPro" id="IPR032675">
    <property type="entry name" value="LRR_dom_sf"/>
</dbReference>
<dbReference type="Gene3D" id="3.80.10.10">
    <property type="entry name" value="Ribonuclease Inhibitor"/>
    <property type="match status" value="2"/>
</dbReference>
<feature type="domain" description="Disease resistance R13L4/SHOC-2-like LRR" evidence="2">
    <location>
        <begin position="33"/>
        <end position="363"/>
    </location>
</feature>
<sequence>MDNLGTWEDKDKALVKTGDGLVEAPMTEKWTKARKISLIQTGIAQLDCTPKCHNLSTLLLSDNFHLKHIHDQFFLLMPALRVLDLSFTKITRLPTSIGEVLSLEFLGLSNTNITRLPCQVMKLKKLKYLFLDETEKLDRIPCGTIMHLPNLQILKLSDHNFGVTDERMQASVEELASLVELSALEIEISNIKFLGRFLTKQRLVRSTVSLHIDSCQEITSLTISPSLSPYFCLGYMKRLRVLWIVNCSELKELIVNWTEENEMEIGLFENLQVLSLFSLPRLVITWDINQPACFRSLHRLELQKCDAMVNLTWLLLVPNIETVVVDNCQRIEEIISDNYGGDENTFSKLRTLQLWKLPCLQSICKTPLAFPLLNLIQVNSCPELRRLPLDTNSDKHNSLHSIIGNSDWWNNLEWDSATTKSIFTPFFQLYE</sequence>
<accession>A0A835HKH8</accession>
<dbReference type="Pfam" id="PF23598">
    <property type="entry name" value="LRR_14"/>
    <property type="match status" value="1"/>
</dbReference>
<dbReference type="SUPFAM" id="SSF52058">
    <property type="entry name" value="L domain-like"/>
    <property type="match status" value="1"/>
</dbReference>
<evidence type="ECO:0000259" key="2">
    <source>
        <dbReference type="Pfam" id="PF23598"/>
    </source>
</evidence>
<organism evidence="3 4">
    <name type="scientific">Coptis chinensis</name>
    <dbReference type="NCBI Taxonomy" id="261450"/>
    <lineage>
        <taxon>Eukaryota</taxon>
        <taxon>Viridiplantae</taxon>
        <taxon>Streptophyta</taxon>
        <taxon>Embryophyta</taxon>
        <taxon>Tracheophyta</taxon>
        <taxon>Spermatophyta</taxon>
        <taxon>Magnoliopsida</taxon>
        <taxon>Ranunculales</taxon>
        <taxon>Ranunculaceae</taxon>
        <taxon>Coptidoideae</taxon>
        <taxon>Coptis</taxon>
    </lineage>
</organism>
<proteinExistence type="predicted"/>
<keyword evidence="4" id="KW-1185">Reference proteome</keyword>
<dbReference type="InterPro" id="IPR055414">
    <property type="entry name" value="LRR_R13L4/SHOC2-like"/>
</dbReference>
<gene>
    <name evidence="3" type="ORF">IFM89_011204</name>
</gene>
<dbReference type="PANTHER" id="PTHR33463">
    <property type="entry name" value="NB-ARC DOMAIN-CONTAINING PROTEIN-RELATED"/>
    <property type="match status" value="1"/>
</dbReference>
<dbReference type="EMBL" id="JADFTS010000006">
    <property type="protein sequence ID" value="KAF9600621.1"/>
    <property type="molecule type" value="Genomic_DNA"/>
</dbReference>